<dbReference type="SMART" id="SM00893">
    <property type="entry name" value="ETF"/>
    <property type="match status" value="1"/>
</dbReference>
<dbReference type="EMBL" id="JADRCP010000001">
    <property type="protein sequence ID" value="MBK5175171.1"/>
    <property type="molecule type" value="Genomic_DNA"/>
</dbReference>
<comment type="caution">
    <text evidence="6">The sequence shown here is derived from an EMBL/GenBank/DDBJ whole genome shotgun (WGS) entry which is preliminary data.</text>
</comment>
<dbReference type="InterPro" id="IPR014730">
    <property type="entry name" value="ETF_a/b_N"/>
</dbReference>
<dbReference type="Proteomes" id="UP000807542">
    <property type="component" value="Unassembled WGS sequence"/>
</dbReference>
<keyword evidence="2" id="KW-0813">Transport</keyword>
<dbReference type="AlphaFoldDB" id="A0A9D7AFR0"/>
<evidence type="ECO:0000313" key="6">
    <source>
        <dbReference type="EMBL" id="MBK5175171.1"/>
    </source>
</evidence>
<feature type="domain" description="Electron transfer flavoprotein alpha/beta-subunit N-terminal" evidence="4">
    <location>
        <begin position="26"/>
        <end position="227"/>
    </location>
</feature>
<comment type="similarity">
    <text evidence="1">Belongs to the ETF beta-subunit/FixA family.</text>
</comment>
<accession>A0A9D7AFR0</accession>
<dbReference type="InterPro" id="IPR012255">
    <property type="entry name" value="ETF_b"/>
</dbReference>
<name>A0A9D7AFR0_9GAMM</name>
<keyword evidence="3" id="KW-0249">Electron transport</keyword>
<reference evidence="6 8" key="1">
    <citation type="submission" date="2020-11" db="EMBL/GenBank/DDBJ databases">
        <title>Insectihabitans protaetiae gen. nov. sp. nov. and Insectihabitans allomyrinae sp. nov., isolated from larvae of Protaetia brevitarsis seulensis and Allomyrina dichotoma, respectively.</title>
        <authorList>
            <person name="Lee S.D."/>
            <person name="Byeon Y.-S."/>
            <person name="Kim S.-M."/>
            <person name="Yang H.L."/>
            <person name="Kim I.S."/>
        </authorList>
    </citation>
    <scope>NUCLEOTIDE SEQUENCE</scope>
    <source>
        <strain evidence="6">CWB-B4</strain>
        <strain evidence="5 8">CWB-B43</strain>
    </source>
</reference>
<dbReference type="Gene3D" id="3.40.50.620">
    <property type="entry name" value="HUPs"/>
    <property type="match status" value="1"/>
</dbReference>
<evidence type="ECO:0000256" key="2">
    <source>
        <dbReference type="ARBA" id="ARBA00022448"/>
    </source>
</evidence>
<evidence type="ECO:0000259" key="4">
    <source>
        <dbReference type="SMART" id="SM00893"/>
    </source>
</evidence>
<dbReference type="PANTHER" id="PTHR21294:SF8">
    <property type="entry name" value="ELECTRON TRANSFER FLAVOPROTEIN SUBUNIT BETA"/>
    <property type="match status" value="1"/>
</dbReference>
<evidence type="ECO:0000313" key="8">
    <source>
        <dbReference type="Proteomes" id="UP001296969"/>
    </source>
</evidence>
<gene>
    <name evidence="6" type="ORF">I2492_02375</name>
    <name evidence="5" type="ORF">I2493_02375</name>
</gene>
<protein>
    <submittedName>
        <fullName evidence="6">Electron transfer flavoprotein subunit beta/FixA family protein</fullName>
    </submittedName>
</protein>
<proteinExistence type="inferred from homology"/>
<organism evidence="6 7">
    <name type="scientific">Limnobaculum xujianqingii</name>
    <dbReference type="NCBI Taxonomy" id="2738837"/>
    <lineage>
        <taxon>Bacteria</taxon>
        <taxon>Pseudomonadati</taxon>
        <taxon>Pseudomonadota</taxon>
        <taxon>Gammaproteobacteria</taxon>
        <taxon>Enterobacterales</taxon>
        <taxon>Budviciaceae</taxon>
        <taxon>Limnobaculum</taxon>
    </lineage>
</organism>
<dbReference type="PANTHER" id="PTHR21294">
    <property type="entry name" value="ELECTRON TRANSFER FLAVOPROTEIN BETA-SUBUNIT"/>
    <property type="match status" value="1"/>
</dbReference>
<dbReference type="Pfam" id="PF01012">
    <property type="entry name" value="ETF"/>
    <property type="match status" value="1"/>
</dbReference>
<dbReference type="Proteomes" id="UP001296969">
    <property type="component" value="Unassembled WGS sequence"/>
</dbReference>
<dbReference type="SUPFAM" id="SSF52402">
    <property type="entry name" value="Adenine nucleotide alpha hydrolases-like"/>
    <property type="match status" value="1"/>
</dbReference>
<evidence type="ECO:0000256" key="1">
    <source>
        <dbReference type="ARBA" id="ARBA00007557"/>
    </source>
</evidence>
<keyword evidence="8" id="KW-1185">Reference proteome</keyword>
<dbReference type="RefSeq" id="WP_228397130.1">
    <property type="nucleotide sequence ID" value="NZ_JADRCP010000001.1"/>
</dbReference>
<dbReference type="InterPro" id="IPR014729">
    <property type="entry name" value="Rossmann-like_a/b/a_fold"/>
</dbReference>
<dbReference type="EMBL" id="JADRCQ010000001">
    <property type="protein sequence ID" value="MBK5071862.1"/>
    <property type="molecule type" value="Genomic_DNA"/>
</dbReference>
<sequence>MKILLGFKASPDLSMMAEKDWQADDSLQIDVSFTQTMLNCFDESAAELMLMVRDSAVWQEGELNLSALTIGDSRGEHYLKLMYALGFHSAIRVDPTPSVDLRFNPLAIAKIMQAYHQQIEQQSLIVLGMQSSEGHNMQTAMLLAELLNWPCITQVCDFRIIRETGQIIVIRQTEDEQQKLTINTPAVLAVGNSTQASALRVPTLKQKLAGAKNSIHRYSLNDLGLAPQVLQQKNDKLLTKLTRQQNRRGGVIITGATPQEKARRLYHDYLQERLGR</sequence>
<evidence type="ECO:0000313" key="7">
    <source>
        <dbReference type="Proteomes" id="UP000807542"/>
    </source>
</evidence>
<dbReference type="GO" id="GO:0009055">
    <property type="term" value="F:electron transfer activity"/>
    <property type="evidence" value="ECO:0007669"/>
    <property type="project" value="InterPro"/>
</dbReference>
<evidence type="ECO:0000313" key="5">
    <source>
        <dbReference type="EMBL" id="MBK5071862.1"/>
    </source>
</evidence>
<evidence type="ECO:0000256" key="3">
    <source>
        <dbReference type="ARBA" id="ARBA00022982"/>
    </source>
</evidence>